<dbReference type="Proteomes" id="UP000248214">
    <property type="component" value="Unassembled WGS sequence"/>
</dbReference>
<keyword evidence="3" id="KW-1185">Reference proteome</keyword>
<evidence type="ECO:0000256" key="1">
    <source>
        <dbReference type="SAM" id="Phobius"/>
    </source>
</evidence>
<keyword evidence="1" id="KW-0472">Membrane</keyword>
<proteinExistence type="predicted"/>
<evidence type="ECO:0000313" key="3">
    <source>
        <dbReference type="Proteomes" id="UP000248214"/>
    </source>
</evidence>
<protein>
    <submittedName>
        <fullName evidence="2">Uncharacterized protein</fullName>
    </submittedName>
</protein>
<dbReference type="EMBL" id="PDOD01000001">
    <property type="protein sequence ID" value="PYZ94453.1"/>
    <property type="molecule type" value="Genomic_DNA"/>
</dbReference>
<evidence type="ECO:0000313" key="2">
    <source>
        <dbReference type="EMBL" id="PYZ94453.1"/>
    </source>
</evidence>
<keyword evidence="1" id="KW-0812">Transmembrane</keyword>
<dbReference type="AlphaFoldDB" id="A0A323TP32"/>
<dbReference type="OrthoDB" id="2971021at2"/>
<comment type="caution">
    <text evidence="2">The sequence shown here is derived from an EMBL/GenBank/DDBJ whole genome shotgun (WGS) entry which is preliminary data.</text>
</comment>
<organism evidence="2 3">
    <name type="scientific">Salipaludibacillus keqinensis</name>
    <dbReference type="NCBI Taxonomy" id="2045207"/>
    <lineage>
        <taxon>Bacteria</taxon>
        <taxon>Bacillati</taxon>
        <taxon>Bacillota</taxon>
        <taxon>Bacilli</taxon>
        <taxon>Bacillales</taxon>
        <taxon>Bacillaceae</taxon>
    </lineage>
</organism>
<gene>
    <name evidence="2" type="ORF">CR194_02665</name>
</gene>
<keyword evidence="1" id="KW-1133">Transmembrane helix</keyword>
<feature type="transmembrane region" description="Helical" evidence="1">
    <location>
        <begin position="6"/>
        <end position="27"/>
    </location>
</feature>
<name>A0A323TP32_9BACI</name>
<dbReference type="RefSeq" id="WP_110608086.1">
    <property type="nucleotide sequence ID" value="NZ_PDOD01000001.1"/>
</dbReference>
<accession>A0A323TP32</accession>
<sequence>MLLSISIMLFAIFLVQIITLFFIMKMIPKHKNVKNTRKLHTESDYTEKDWHEEISRTIELQLLKIRNAVQKQTYSIHKKEIELTPNFLLFDDEILASIYIEDQLIIINKYLQTYNDYLLRFWYTKEGTLKTVFSGSINNPNTEVGQLVAVSNEICSQMDQWLTELLKAS</sequence>
<reference evidence="2 3" key="1">
    <citation type="submission" date="2017-10" db="EMBL/GenBank/DDBJ databases">
        <title>Bacillus sp. nov., a halophilic bacterium isolated from a Keqin Lake.</title>
        <authorList>
            <person name="Wang H."/>
        </authorList>
    </citation>
    <scope>NUCLEOTIDE SEQUENCE [LARGE SCALE GENOMIC DNA]</scope>
    <source>
        <strain evidence="2 3">KQ-12</strain>
    </source>
</reference>